<organism evidence="1 2">
    <name type="scientific">Sinomicrobium oceani</name>
    <dbReference type="NCBI Taxonomy" id="1150368"/>
    <lineage>
        <taxon>Bacteria</taxon>
        <taxon>Pseudomonadati</taxon>
        <taxon>Bacteroidota</taxon>
        <taxon>Flavobacteriia</taxon>
        <taxon>Flavobacteriales</taxon>
        <taxon>Flavobacteriaceae</taxon>
        <taxon>Sinomicrobium</taxon>
    </lineage>
</organism>
<protein>
    <submittedName>
        <fullName evidence="1">Uncharacterized protein</fullName>
    </submittedName>
</protein>
<accession>A0A1K1Q4W9</accession>
<dbReference type="Proteomes" id="UP000182248">
    <property type="component" value="Unassembled WGS sequence"/>
</dbReference>
<reference evidence="1 2" key="1">
    <citation type="submission" date="2016-11" db="EMBL/GenBank/DDBJ databases">
        <authorList>
            <person name="Jaros S."/>
            <person name="Januszkiewicz K."/>
            <person name="Wedrychowicz H."/>
        </authorList>
    </citation>
    <scope>NUCLEOTIDE SEQUENCE [LARGE SCALE GENOMIC DNA]</scope>
    <source>
        <strain evidence="1 2">CGMCC 1.12145</strain>
    </source>
</reference>
<evidence type="ECO:0000313" key="2">
    <source>
        <dbReference type="Proteomes" id="UP000182248"/>
    </source>
</evidence>
<sequence>MIGRNIVFRYDVEQAPGAEEGSVYQQLRKERPRQRITDSGACVVIIDIYSGIRQELIP</sequence>
<dbReference type="AlphaFoldDB" id="A0A1K1Q4W9"/>
<evidence type="ECO:0000313" key="1">
    <source>
        <dbReference type="EMBL" id="SFW54960.1"/>
    </source>
</evidence>
<gene>
    <name evidence="1" type="ORF">SAMN02927921_02276</name>
</gene>
<name>A0A1K1Q4W9_9FLAO</name>
<dbReference type="EMBL" id="FPJE01000011">
    <property type="protein sequence ID" value="SFW54960.1"/>
    <property type="molecule type" value="Genomic_DNA"/>
</dbReference>
<proteinExistence type="predicted"/>
<keyword evidence="2" id="KW-1185">Reference proteome</keyword>